<dbReference type="EMBL" id="JAACJN010000059">
    <property type="protein sequence ID" value="KAF5381238.1"/>
    <property type="molecule type" value="Genomic_DNA"/>
</dbReference>
<name>A0A8H5HDA3_9AGAR</name>
<accession>A0A8H5HDA3</accession>
<keyword evidence="1" id="KW-0732">Signal</keyword>
<feature type="signal peptide" evidence="1">
    <location>
        <begin position="1"/>
        <end position="21"/>
    </location>
</feature>
<dbReference type="AlphaFoldDB" id="A0A8H5HDA3"/>
<reference evidence="2 3" key="1">
    <citation type="journal article" date="2020" name="ISME J.">
        <title>Uncovering the hidden diversity of litter-decomposition mechanisms in mushroom-forming fungi.</title>
        <authorList>
            <person name="Floudas D."/>
            <person name="Bentzer J."/>
            <person name="Ahren D."/>
            <person name="Johansson T."/>
            <person name="Persson P."/>
            <person name="Tunlid A."/>
        </authorList>
    </citation>
    <scope>NUCLEOTIDE SEQUENCE [LARGE SCALE GENOMIC DNA]</scope>
    <source>
        <strain evidence="2 3">CBS 406.79</strain>
    </source>
</reference>
<evidence type="ECO:0000256" key="1">
    <source>
        <dbReference type="SAM" id="SignalP"/>
    </source>
</evidence>
<feature type="chain" id="PRO_5034712843" evidence="1">
    <location>
        <begin position="22"/>
        <end position="209"/>
    </location>
</feature>
<keyword evidence="3" id="KW-1185">Reference proteome</keyword>
<gene>
    <name evidence="2" type="ORF">D9757_007855</name>
</gene>
<organism evidence="2 3">
    <name type="scientific">Collybiopsis confluens</name>
    <dbReference type="NCBI Taxonomy" id="2823264"/>
    <lineage>
        <taxon>Eukaryota</taxon>
        <taxon>Fungi</taxon>
        <taxon>Dikarya</taxon>
        <taxon>Basidiomycota</taxon>
        <taxon>Agaricomycotina</taxon>
        <taxon>Agaricomycetes</taxon>
        <taxon>Agaricomycetidae</taxon>
        <taxon>Agaricales</taxon>
        <taxon>Marasmiineae</taxon>
        <taxon>Omphalotaceae</taxon>
        <taxon>Collybiopsis</taxon>
    </lineage>
</organism>
<sequence length="209" mass="24531">MVSFLAVYFFLGSFLLPQIFPFPTAFRENSTQLVYRDSSGIDVPIKLWINLNLEDDASDWEQHWALVFMVPTDKVFHGVHAITKETFPDKHNKRPTKPLVPEIFDFDKAKEYKLLNLDLKAHFRTEKEMRDYFTNLKTKIKITHLPYEESGDCLEYLQSVLHYTVQQKLLMMKDQNEAWVEARDVPSTFTGLYNRSHAGIKQTVWPKPS</sequence>
<comment type="caution">
    <text evidence="2">The sequence shown here is derived from an EMBL/GenBank/DDBJ whole genome shotgun (WGS) entry which is preliminary data.</text>
</comment>
<protein>
    <submittedName>
        <fullName evidence="2">Uncharacterized protein</fullName>
    </submittedName>
</protein>
<evidence type="ECO:0000313" key="2">
    <source>
        <dbReference type="EMBL" id="KAF5381238.1"/>
    </source>
</evidence>
<evidence type="ECO:0000313" key="3">
    <source>
        <dbReference type="Proteomes" id="UP000518752"/>
    </source>
</evidence>
<dbReference type="OrthoDB" id="3054873at2759"/>
<dbReference type="Proteomes" id="UP000518752">
    <property type="component" value="Unassembled WGS sequence"/>
</dbReference>
<proteinExistence type="predicted"/>